<dbReference type="EMBL" id="GBXM01061173">
    <property type="protein sequence ID" value="JAH47404.1"/>
    <property type="molecule type" value="Transcribed_RNA"/>
</dbReference>
<proteinExistence type="predicted"/>
<reference evidence="1" key="2">
    <citation type="journal article" date="2015" name="Fish Shellfish Immunol.">
        <title>Early steps in the European eel (Anguilla anguilla)-Vibrio vulnificus interaction in the gills: Role of the RtxA13 toxin.</title>
        <authorList>
            <person name="Callol A."/>
            <person name="Pajuelo D."/>
            <person name="Ebbesson L."/>
            <person name="Teles M."/>
            <person name="MacKenzie S."/>
            <person name="Amaro C."/>
        </authorList>
    </citation>
    <scope>NUCLEOTIDE SEQUENCE</scope>
</reference>
<dbReference type="AlphaFoldDB" id="A0A0E9T1E3"/>
<reference evidence="1" key="1">
    <citation type="submission" date="2014-11" db="EMBL/GenBank/DDBJ databases">
        <authorList>
            <person name="Amaro Gonzalez C."/>
        </authorList>
    </citation>
    <scope>NUCLEOTIDE SEQUENCE</scope>
</reference>
<accession>A0A0E9T1E3</accession>
<sequence>MCRDFCNNTAAVTTQSGEMFFIFYYPPRENCLLISDFCFCHQL</sequence>
<name>A0A0E9T1E3_ANGAN</name>
<evidence type="ECO:0000313" key="1">
    <source>
        <dbReference type="EMBL" id="JAH47404.1"/>
    </source>
</evidence>
<protein>
    <submittedName>
        <fullName evidence="1">Uncharacterized protein</fullName>
    </submittedName>
</protein>
<organism evidence="1">
    <name type="scientific">Anguilla anguilla</name>
    <name type="common">European freshwater eel</name>
    <name type="synonym">Muraena anguilla</name>
    <dbReference type="NCBI Taxonomy" id="7936"/>
    <lineage>
        <taxon>Eukaryota</taxon>
        <taxon>Metazoa</taxon>
        <taxon>Chordata</taxon>
        <taxon>Craniata</taxon>
        <taxon>Vertebrata</taxon>
        <taxon>Euteleostomi</taxon>
        <taxon>Actinopterygii</taxon>
        <taxon>Neopterygii</taxon>
        <taxon>Teleostei</taxon>
        <taxon>Anguilliformes</taxon>
        <taxon>Anguillidae</taxon>
        <taxon>Anguilla</taxon>
    </lineage>
</organism>